<accession>A0A2Z6Q596</accession>
<evidence type="ECO:0000256" key="1">
    <source>
        <dbReference type="ARBA" id="ARBA00004340"/>
    </source>
</evidence>
<keyword evidence="4" id="KW-1133">Transmembrane helix</keyword>
<feature type="transmembrane region" description="Helical" evidence="4">
    <location>
        <begin position="84"/>
        <end position="106"/>
    </location>
</feature>
<comment type="subcellular location">
    <subcellularLocation>
        <location evidence="1">Host cell</location>
    </subcellularLocation>
    <subcellularLocation>
        <location evidence="2">Secreted</location>
    </subcellularLocation>
</comment>
<dbReference type="AlphaFoldDB" id="A0A2Z6Q596"/>
<evidence type="ECO:0000259" key="5">
    <source>
        <dbReference type="Pfam" id="PF20147"/>
    </source>
</evidence>
<dbReference type="GO" id="GO:0043657">
    <property type="term" value="C:host cell"/>
    <property type="evidence" value="ECO:0007669"/>
    <property type="project" value="UniProtKB-SubCell"/>
</dbReference>
<keyword evidence="4" id="KW-0812">Transmembrane</keyword>
<dbReference type="GO" id="GO:0005576">
    <property type="term" value="C:extracellular region"/>
    <property type="evidence" value="ECO:0007669"/>
    <property type="project" value="UniProtKB-SubCell"/>
</dbReference>
<keyword evidence="4" id="KW-0472">Membrane</keyword>
<dbReference type="Proteomes" id="UP000247702">
    <property type="component" value="Unassembled WGS sequence"/>
</dbReference>
<evidence type="ECO:0000256" key="4">
    <source>
        <dbReference type="SAM" id="Phobius"/>
    </source>
</evidence>
<name>A0A2Z6Q596_9GLOM</name>
<comment type="caution">
    <text evidence="6">The sequence shown here is derived from an EMBL/GenBank/DDBJ whole genome shotgun (WGS) entry which is preliminary data.</text>
</comment>
<gene>
    <name evidence="6" type="ORF">RclHR1_10070004</name>
</gene>
<reference evidence="6 7" key="1">
    <citation type="submission" date="2017-11" db="EMBL/GenBank/DDBJ databases">
        <title>The genome of Rhizophagus clarus HR1 reveals common genetic basis of auxotrophy among arbuscular mycorrhizal fungi.</title>
        <authorList>
            <person name="Kobayashi Y."/>
        </authorList>
    </citation>
    <scope>NUCLEOTIDE SEQUENCE [LARGE SCALE GENOMIC DNA]</scope>
    <source>
        <strain evidence="6 7">HR1</strain>
    </source>
</reference>
<dbReference type="EMBL" id="BEXD01000011">
    <property type="protein sequence ID" value="GBB83342.1"/>
    <property type="molecule type" value="Genomic_DNA"/>
</dbReference>
<evidence type="ECO:0000313" key="6">
    <source>
        <dbReference type="EMBL" id="GBB83342.1"/>
    </source>
</evidence>
<organism evidence="6 7">
    <name type="scientific">Rhizophagus clarus</name>
    <dbReference type="NCBI Taxonomy" id="94130"/>
    <lineage>
        <taxon>Eukaryota</taxon>
        <taxon>Fungi</taxon>
        <taxon>Fungi incertae sedis</taxon>
        <taxon>Mucoromycota</taxon>
        <taxon>Glomeromycotina</taxon>
        <taxon>Glomeromycetes</taxon>
        <taxon>Glomerales</taxon>
        <taxon>Glomeraceae</taxon>
        <taxon>Rhizophagus</taxon>
    </lineage>
</organism>
<keyword evidence="7" id="KW-1185">Reference proteome</keyword>
<protein>
    <recommendedName>
        <fullName evidence="5">Crinkler effector protein N-terminal domain-containing protein</fullName>
    </recommendedName>
</protein>
<dbReference type="STRING" id="94130.A0A2Z6Q596"/>
<keyword evidence="3" id="KW-0964">Secreted</keyword>
<evidence type="ECO:0000256" key="2">
    <source>
        <dbReference type="ARBA" id="ARBA00004613"/>
    </source>
</evidence>
<sequence>MTSVTLNWLVLGENPYEKALPVDIDINKNIGALKKAIKNDISESVSARDLKLFKVAVPLGITRDKNVITWSKSVDPYYNFSSSLSYSSIIPNTYLFLCFSFLLLIVEQPVAGNKRRRISDFESDNSDNESLTKVWNAFKSATLINRILIMSEEVSYLLGVDDIGNKLFTIFVRSCYDHLSRIIFAGINLRRWRISGNPGIGKTFLSCYLLYQLAKNNETVIYHQHGRSAILFSEK</sequence>
<dbReference type="Pfam" id="PF20147">
    <property type="entry name" value="Crinkler"/>
    <property type="match status" value="1"/>
</dbReference>
<proteinExistence type="predicted"/>
<feature type="domain" description="Crinkler effector protein N-terminal" evidence="5">
    <location>
        <begin position="4"/>
        <end position="63"/>
    </location>
</feature>
<evidence type="ECO:0000256" key="3">
    <source>
        <dbReference type="ARBA" id="ARBA00022525"/>
    </source>
</evidence>
<evidence type="ECO:0000313" key="7">
    <source>
        <dbReference type="Proteomes" id="UP000247702"/>
    </source>
</evidence>
<dbReference type="InterPro" id="IPR045379">
    <property type="entry name" value="Crinkler_N"/>
</dbReference>